<dbReference type="Gene3D" id="3.40.50.720">
    <property type="entry name" value="NAD(P)-binding Rossmann-like Domain"/>
    <property type="match status" value="1"/>
</dbReference>
<dbReference type="InterPro" id="IPR051783">
    <property type="entry name" value="NAD(P)-dependent_oxidoreduct"/>
</dbReference>
<name>A0A239AX11_9ACTN</name>
<dbReference type="AlphaFoldDB" id="A0A239AX11"/>
<evidence type="ECO:0000313" key="3">
    <source>
        <dbReference type="Proteomes" id="UP000198282"/>
    </source>
</evidence>
<accession>A0A239AX11</accession>
<organism evidence="2 3">
    <name type="scientific">Streptosporangium subroseum</name>
    <dbReference type="NCBI Taxonomy" id="106412"/>
    <lineage>
        <taxon>Bacteria</taxon>
        <taxon>Bacillati</taxon>
        <taxon>Actinomycetota</taxon>
        <taxon>Actinomycetes</taxon>
        <taxon>Streptosporangiales</taxon>
        <taxon>Streptosporangiaceae</taxon>
        <taxon>Streptosporangium</taxon>
    </lineage>
</organism>
<feature type="domain" description="NAD-dependent epimerase/dehydratase" evidence="1">
    <location>
        <begin position="3"/>
        <end position="166"/>
    </location>
</feature>
<dbReference type="GO" id="GO:0005737">
    <property type="term" value="C:cytoplasm"/>
    <property type="evidence" value="ECO:0007669"/>
    <property type="project" value="TreeGrafter"/>
</dbReference>
<proteinExistence type="predicted"/>
<dbReference type="InterPro" id="IPR036291">
    <property type="entry name" value="NAD(P)-bd_dom_sf"/>
</dbReference>
<dbReference type="Pfam" id="PF01370">
    <property type="entry name" value="Epimerase"/>
    <property type="match status" value="1"/>
</dbReference>
<dbReference type="SUPFAM" id="SSF51735">
    <property type="entry name" value="NAD(P)-binding Rossmann-fold domains"/>
    <property type="match status" value="1"/>
</dbReference>
<protein>
    <submittedName>
        <fullName evidence="2">Nucleoside-diphosphate-sugar epimerase</fullName>
    </submittedName>
</protein>
<gene>
    <name evidence="2" type="ORF">SAMN05216276_1002215</name>
</gene>
<keyword evidence="3" id="KW-1185">Reference proteome</keyword>
<dbReference type="PANTHER" id="PTHR48079">
    <property type="entry name" value="PROTEIN YEEZ"/>
    <property type="match status" value="1"/>
</dbReference>
<dbReference type="Proteomes" id="UP000198282">
    <property type="component" value="Unassembled WGS sequence"/>
</dbReference>
<evidence type="ECO:0000313" key="2">
    <source>
        <dbReference type="EMBL" id="SNS00235.1"/>
    </source>
</evidence>
<reference evidence="2 3" key="1">
    <citation type="submission" date="2017-06" db="EMBL/GenBank/DDBJ databases">
        <authorList>
            <person name="Kim H.J."/>
            <person name="Triplett B.A."/>
        </authorList>
    </citation>
    <scope>NUCLEOTIDE SEQUENCE [LARGE SCALE GENOMIC DNA]</scope>
    <source>
        <strain evidence="2 3">CGMCC 4.2132</strain>
    </source>
</reference>
<evidence type="ECO:0000259" key="1">
    <source>
        <dbReference type="Pfam" id="PF01370"/>
    </source>
</evidence>
<dbReference type="RefSeq" id="WP_089205595.1">
    <property type="nucleotide sequence ID" value="NZ_FZOD01000002.1"/>
</dbReference>
<dbReference type="EMBL" id="FZOD01000002">
    <property type="protein sequence ID" value="SNS00235.1"/>
    <property type="molecule type" value="Genomic_DNA"/>
</dbReference>
<dbReference type="OrthoDB" id="3338687at2"/>
<dbReference type="InterPro" id="IPR001509">
    <property type="entry name" value="Epimerase_deHydtase"/>
</dbReference>
<dbReference type="GO" id="GO:0004029">
    <property type="term" value="F:aldehyde dehydrogenase (NAD+) activity"/>
    <property type="evidence" value="ECO:0007669"/>
    <property type="project" value="TreeGrafter"/>
</dbReference>
<sequence length="349" mass="37936">MRVVVVGATGNVGTSVVSALAADPHVTSVVGLARRLPDWHPEKTAWHAVEVATGDLAPYFDGADAVIHLAWLFQPTRNPVTTWRGNVIGSTRVFEAAARARVSVLIHASSVGAYSSGPKDQPVTEDWPTHGWPGASYGREKAYVERVLDVFERDHPATRVVRLRPGFIFKREAAIGQRRLFGGPLVPQRMIRPGMIPFVPDTPGLEFQAVHTDDVAEAYRLALTRPVSGAFNIAADPVITPSVLADLLDTRLMPVSGWTLRSTVAAAWRMRLVPASPDLVDLVLRMPIMDIGRAHTELGWQPRHSSLDAMKELFEGLRTAEGMETPPLSPDTGGPARIREIASGVGKRP</sequence>
<dbReference type="PANTHER" id="PTHR48079:SF6">
    <property type="entry name" value="NAD(P)-BINDING DOMAIN-CONTAINING PROTEIN-RELATED"/>
    <property type="match status" value="1"/>
</dbReference>